<name>A0A0M0LPJ5_9EUKA</name>
<feature type="compositionally biased region" description="Basic and acidic residues" evidence="1">
    <location>
        <begin position="61"/>
        <end position="75"/>
    </location>
</feature>
<accession>A0A0M0LPJ5</accession>
<feature type="region of interest" description="Disordered" evidence="1">
    <location>
        <begin position="57"/>
        <end position="97"/>
    </location>
</feature>
<reference evidence="3" key="1">
    <citation type="journal article" date="2015" name="PLoS Genet.">
        <title>Genome Sequence and Transcriptome Analyses of Chrysochromulina tobin: Metabolic Tools for Enhanced Algal Fitness in the Prominent Order Prymnesiales (Haptophyceae).</title>
        <authorList>
            <person name="Hovde B.T."/>
            <person name="Deodato C.R."/>
            <person name="Hunsperger H.M."/>
            <person name="Ryken S.A."/>
            <person name="Yost W."/>
            <person name="Jha R.K."/>
            <person name="Patterson J."/>
            <person name="Monnat R.J. Jr."/>
            <person name="Barlow S.B."/>
            <person name="Starkenburg S.R."/>
            <person name="Cattolico R.A."/>
        </authorList>
    </citation>
    <scope>NUCLEOTIDE SEQUENCE</scope>
    <source>
        <strain evidence="3">CCMP291</strain>
    </source>
</reference>
<dbReference type="AlphaFoldDB" id="A0A0M0LPJ5"/>
<evidence type="ECO:0000313" key="2">
    <source>
        <dbReference type="EMBL" id="KOO52827.1"/>
    </source>
</evidence>
<organism evidence="2 3">
    <name type="scientific">Chrysochromulina tobinii</name>
    <dbReference type="NCBI Taxonomy" id="1460289"/>
    <lineage>
        <taxon>Eukaryota</taxon>
        <taxon>Haptista</taxon>
        <taxon>Haptophyta</taxon>
        <taxon>Prymnesiophyceae</taxon>
        <taxon>Prymnesiales</taxon>
        <taxon>Chrysochromulinaceae</taxon>
        <taxon>Chrysochromulina</taxon>
    </lineage>
</organism>
<comment type="caution">
    <text evidence="2">The sequence shown here is derived from an EMBL/GenBank/DDBJ whole genome shotgun (WGS) entry which is preliminary data.</text>
</comment>
<dbReference type="EMBL" id="JWZX01000487">
    <property type="protein sequence ID" value="KOO52827.1"/>
    <property type="molecule type" value="Genomic_DNA"/>
</dbReference>
<proteinExistence type="predicted"/>
<keyword evidence="3" id="KW-1185">Reference proteome</keyword>
<sequence length="97" mass="10621">MRVKLVDTSTAAEALYNYLLSLGLGWPDGLSSTEAHVASRQLEAIRERRRERKAQLALAAAEEKQAAPREADDAAKSGGEPEFMSWLAKTALSEHQP</sequence>
<dbReference type="Proteomes" id="UP000037460">
    <property type="component" value="Unassembled WGS sequence"/>
</dbReference>
<evidence type="ECO:0000313" key="3">
    <source>
        <dbReference type="Proteomes" id="UP000037460"/>
    </source>
</evidence>
<gene>
    <name evidence="2" type="ORF">Ctob_014211</name>
</gene>
<protein>
    <submittedName>
        <fullName evidence="2">Uncharacterized protein</fullName>
    </submittedName>
</protein>
<evidence type="ECO:0000256" key="1">
    <source>
        <dbReference type="SAM" id="MobiDB-lite"/>
    </source>
</evidence>